<dbReference type="Gene3D" id="2.40.50.140">
    <property type="entry name" value="Nucleic acid-binding proteins"/>
    <property type="match status" value="2"/>
</dbReference>
<protein>
    <submittedName>
        <fullName evidence="4">30S ribosomal protein S1-like</fullName>
    </submittedName>
</protein>
<comment type="caution">
    <text evidence="4">The sequence shown here is derived from an EMBL/GenBank/DDBJ whole genome shotgun (WGS) entry which is preliminary data.</text>
</comment>
<evidence type="ECO:0000313" key="4">
    <source>
        <dbReference type="EMBL" id="RZB95095.1"/>
    </source>
</evidence>
<dbReference type="GO" id="GO:0003735">
    <property type="term" value="F:structural constituent of ribosome"/>
    <property type="evidence" value="ECO:0007669"/>
    <property type="project" value="TreeGrafter"/>
</dbReference>
<dbReference type="InterPro" id="IPR012340">
    <property type="entry name" value="NA-bd_OB-fold"/>
</dbReference>
<dbReference type="GO" id="GO:0009570">
    <property type="term" value="C:chloroplast stroma"/>
    <property type="evidence" value="ECO:0007669"/>
    <property type="project" value="TreeGrafter"/>
</dbReference>
<dbReference type="FunFam" id="2.40.50.140:FF:000051">
    <property type="entry name" value="RNA-binding transcriptional accessory protein"/>
    <property type="match status" value="1"/>
</dbReference>
<dbReference type="Gramene" id="XM_028391114.1">
    <property type="protein sequence ID" value="XP_028246915.1"/>
    <property type="gene ID" value="LOC114424279"/>
</dbReference>
<dbReference type="InterPro" id="IPR050437">
    <property type="entry name" value="Ribos_protein_bS1-like"/>
</dbReference>
<dbReference type="SMART" id="SM00316">
    <property type="entry name" value="S1"/>
    <property type="match status" value="2"/>
</dbReference>
<name>A0A445J9E1_GLYSO</name>
<keyword evidence="4" id="KW-0687">Ribonucleoprotein</keyword>
<dbReference type="PROSITE" id="PS50126">
    <property type="entry name" value="S1"/>
    <property type="match status" value="2"/>
</dbReference>
<evidence type="ECO:0000313" key="5">
    <source>
        <dbReference type="Proteomes" id="UP000289340"/>
    </source>
</evidence>
<dbReference type="GO" id="GO:0006412">
    <property type="term" value="P:translation"/>
    <property type="evidence" value="ECO:0007669"/>
    <property type="project" value="TreeGrafter"/>
</dbReference>
<dbReference type="InterPro" id="IPR003029">
    <property type="entry name" value="S1_domain"/>
</dbReference>
<feature type="domain" description="S1 motif" evidence="3">
    <location>
        <begin position="12"/>
        <end position="81"/>
    </location>
</feature>
<dbReference type="Proteomes" id="UP000289340">
    <property type="component" value="Chromosome 8"/>
</dbReference>
<dbReference type="GO" id="GO:1990904">
    <property type="term" value="C:ribonucleoprotein complex"/>
    <property type="evidence" value="ECO:0007669"/>
    <property type="project" value="UniProtKB-KW"/>
</dbReference>
<keyword evidence="5" id="KW-1185">Reference proteome</keyword>
<evidence type="ECO:0000256" key="1">
    <source>
        <dbReference type="ARBA" id="ARBA00025453"/>
    </source>
</evidence>
<organism evidence="4 5">
    <name type="scientific">Glycine soja</name>
    <name type="common">Wild soybean</name>
    <dbReference type="NCBI Taxonomy" id="3848"/>
    <lineage>
        <taxon>Eukaryota</taxon>
        <taxon>Viridiplantae</taxon>
        <taxon>Streptophyta</taxon>
        <taxon>Embryophyta</taxon>
        <taxon>Tracheophyta</taxon>
        <taxon>Spermatophyta</taxon>
        <taxon>Magnoliopsida</taxon>
        <taxon>eudicotyledons</taxon>
        <taxon>Gunneridae</taxon>
        <taxon>Pentapetalae</taxon>
        <taxon>rosids</taxon>
        <taxon>fabids</taxon>
        <taxon>Fabales</taxon>
        <taxon>Fabaceae</taxon>
        <taxon>Papilionoideae</taxon>
        <taxon>50 kb inversion clade</taxon>
        <taxon>NPAAA clade</taxon>
        <taxon>indigoferoid/millettioid clade</taxon>
        <taxon>Phaseoleae</taxon>
        <taxon>Glycine</taxon>
        <taxon>Glycine subgen. Soja</taxon>
    </lineage>
</organism>
<dbReference type="GO" id="GO:0003729">
    <property type="term" value="F:mRNA binding"/>
    <property type="evidence" value="ECO:0007669"/>
    <property type="project" value="UniProtKB-ARBA"/>
</dbReference>
<reference evidence="4 5" key="1">
    <citation type="submission" date="2018-09" db="EMBL/GenBank/DDBJ databases">
        <title>A high-quality reference genome of wild soybean provides a powerful tool to mine soybean genomes.</title>
        <authorList>
            <person name="Xie M."/>
            <person name="Chung C.Y.L."/>
            <person name="Li M.-W."/>
            <person name="Wong F.-L."/>
            <person name="Chan T.-F."/>
            <person name="Lam H.-M."/>
        </authorList>
    </citation>
    <scope>NUCLEOTIDE SEQUENCE [LARGE SCALE GENOMIC DNA]</scope>
    <source>
        <strain evidence="5">cv. W05</strain>
        <tissue evidence="4">Hypocotyl of etiolated seedlings</tissue>
    </source>
</reference>
<proteinExistence type="predicted"/>
<feature type="domain" description="S1 motif" evidence="3">
    <location>
        <begin position="106"/>
        <end position="175"/>
    </location>
</feature>
<dbReference type="PANTHER" id="PTHR10724:SF10">
    <property type="entry name" value="S1 RNA-BINDING DOMAIN-CONTAINING PROTEIN 1"/>
    <property type="match status" value="1"/>
</dbReference>
<dbReference type="EMBL" id="QZWG01000008">
    <property type="protein sequence ID" value="RZB95095.1"/>
    <property type="molecule type" value="Genomic_DNA"/>
</dbReference>
<dbReference type="PANTHER" id="PTHR10724">
    <property type="entry name" value="30S RIBOSOMAL PROTEIN S1"/>
    <property type="match status" value="1"/>
</dbReference>
<evidence type="ECO:0000256" key="2">
    <source>
        <dbReference type="SAM" id="MobiDB-lite"/>
    </source>
</evidence>
<comment type="function">
    <text evidence="1">Associates with the EF-Tu.GDP complex and induces the exchange of GDP to GTP. It remains bound to the aminoacyl-tRNA.EF-Tu.GTP complex up to the GTP hydrolysis stage on the ribosome.</text>
</comment>
<dbReference type="Pfam" id="PF00575">
    <property type="entry name" value="S1"/>
    <property type="match status" value="2"/>
</dbReference>
<dbReference type="AlphaFoldDB" id="A0A445J9E1"/>
<evidence type="ECO:0000259" key="3">
    <source>
        <dbReference type="PROSITE" id="PS50126"/>
    </source>
</evidence>
<keyword evidence="4" id="KW-0689">Ribosomal protein</keyword>
<dbReference type="SUPFAM" id="SSF50249">
    <property type="entry name" value="Nucleic acid-binding proteins"/>
    <property type="match status" value="2"/>
</dbReference>
<gene>
    <name evidence="4" type="ORF">D0Y65_019519</name>
</gene>
<accession>A0A445J9E1</accession>
<dbReference type="SMR" id="A0A445J9E1"/>
<sequence>MAPVKNEDLIPGATFTGKVKSIQLFGAFIDFGGFTDGLVHVSQLSDGYVKDVASVVSVGQEVKVKLIEVNTETQRISLSMRENNNDTVKPGPRKDEVKKNTKFVEGQDLKGTLKNLARSGSFISLPDGEEEFLPISEESDEGFENFTGISSLQVGQQVSVQVLRINRGQLTLTMKKEDVAALDSEIGQGVVHVATNPFALAFRKNKDIATFLEEGKKIHNTVEISSAARTSKEIVKQGEIVSDVSDAQGEPESSKGLVDDASF</sequence>
<dbReference type="GO" id="GO:0005840">
    <property type="term" value="C:ribosome"/>
    <property type="evidence" value="ECO:0007669"/>
    <property type="project" value="UniProtKB-KW"/>
</dbReference>
<feature type="region of interest" description="Disordered" evidence="2">
    <location>
        <begin position="241"/>
        <end position="263"/>
    </location>
</feature>